<dbReference type="Pfam" id="PF13639">
    <property type="entry name" value="zf-RING_2"/>
    <property type="match status" value="1"/>
</dbReference>
<feature type="domain" description="RING-type" evidence="6">
    <location>
        <begin position="118"/>
        <end position="166"/>
    </location>
</feature>
<reference evidence="7" key="1">
    <citation type="submission" date="2023-05" db="EMBL/GenBank/DDBJ databases">
        <title>Nepenthes gracilis genome sequencing.</title>
        <authorList>
            <person name="Fukushima K."/>
        </authorList>
    </citation>
    <scope>NUCLEOTIDE SEQUENCE</scope>
    <source>
        <strain evidence="7">SING2019-196</strain>
    </source>
</reference>
<dbReference type="SUPFAM" id="SSF57850">
    <property type="entry name" value="RING/U-box"/>
    <property type="match status" value="1"/>
</dbReference>
<evidence type="ECO:0000259" key="6">
    <source>
        <dbReference type="PROSITE" id="PS50089"/>
    </source>
</evidence>
<comment type="caution">
    <text evidence="7">The sequence shown here is derived from an EMBL/GenBank/DDBJ whole genome shotgun (WGS) entry which is preliminary data.</text>
</comment>
<dbReference type="PANTHER" id="PTHR47344">
    <property type="entry name" value="RING ZINC FINGER PROTEIN-RELATED"/>
    <property type="match status" value="1"/>
</dbReference>
<gene>
    <name evidence="7" type="ORF">Nepgr_026275</name>
</gene>
<dbReference type="EMBL" id="BSYO01000028">
    <property type="protein sequence ID" value="GMH24432.1"/>
    <property type="molecule type" value="Genomic_DNA"/>
</dbReference>
<evidence type="ECO:0000256" key="2">
    <source>
        <dbReference type="ARBA" id="ARBA00022771"/>
    </source>
</evidence>
<keyword evidence="8" id="KW-1185">Reference proteome</keyword>
<keyword evidence="1" id="KW-0479">Metal-binding</keyword>
<proteinExistence type="predicted"/>
<evidence type="ECO:0000256" key="4">
    <source>
        <dbReference type="PROSITE-ProRule" id="PRU00175"/>
    </source>
</evidence>
<evidence type="ECO:0000256" key="3">
    <source>
        <dbReference type="ARBA" id="ARBA00022833"/>
    </source>
</evidence>
<feature type="coiled-coil region" evidence="5">
    <location>
        <begin position="32"/>
        <end position="59"/>
    </location>
</feature>
<dbReference type="InterPro" id="IPR011016">
    <property type="entry name" value="Znf_RING-CH"/>
</dbReference>
<dbReference type="SMART" id="SM00184">
    <property type="entry name" value="RING"/>
    <property type="match status" value="1"/>
</dbReference>
<accession>A0AAD3Y092</accession>
<sequence length="337" mass="38413">MRGKNSAKILSNCASDKLVLATSLLPHNCTSKVGLEQEIENLKKKLAASTREYLNLNEVGIVDEDIGWDDKCAWLLDDLAETWSFKAHSEDSTAKYICALQKQQRGMVGGNAFTKTVCSICYEYLKPIEEDLQVISLCGHVFHELCLQQWFEYYTNGKKHSCLVCKQICSSKNVRRVYFQSIGDPDDPILAQSQNVDDDDNRKELWRSVTKLEAMMSDFKLAVDHHVKVDNDCVKELLICKEQLSKEVMLKNKALKQKEFIQQMLQTKTDEIVQSVSECSRLRDKNLALAKELAILQLSYKELMAKCNNLGRGEARSQRDFLESNFHTACPKKLGEL</sequence>
<evidence type="ECO:0000256" key="5">
    <source>
        <dbReference type="SAM" id="Coils"/>
    </source>
</evidence>
<protein>
    <recommendedName>
        <fullName evidence="6">RING-type domain-containing protein</fullName>
    </recommendedName>
</protein>
<dbReference type="Gene3D" id="3.30.40.10">
    <property type="entry name" value="Zinc/RING finger domain, C3HC4 (zinc finger)"/>
    <property type="match status" value="1"/>
</dbReference>
<dbReference type="AlphaFoldDB" id="A0AAD3Y092"/>
<evidence type="ECO:0000313" key="8">
    <source>
        <dbReference type="Proteomes" id="UP001279734"/>
    </source>
</evidence>
<keyword evidence="5" id="KW-0175">Coiled coil</keyword>
<evidence type="ECO:0000256" key="1">
    <source>
        <dbReference type="ARBA" id="ARBA00022723"/>
    </source>
</evidence>
<dbReference type="PANTHER" id="PTHR47344:SF1">
    <property type="entry name" value="RING ZINC FINGER PROTEIN-RELATED"/>
    <property type="match status" value="1"/>
</dbReference>
<name>A0AAD3Y092_NEPGR</name>
<organism evidence="7 8">
    <name type="scientific">Nepenthes gracilis</name>
    <name type="common">Slender pitcher plant</name>
    <dbReference type="NCBI Taxonomy" id="150966"/>
    <lineage>
        <taxon>Eukaryota</taxon>
        <taxon>Viridiplantae</taxon>
        <taxon>Streptophyta</taxon>
        <taxon>Embryophyta</taxon>
        <taxon>Tracheophyta</taxon>
        <taxon>Spermatophyta</taxon>
        <taxon>Magnoliopsida</taxon>
        <taxon>eudicotyledons</taxon>
        <taxon>Gunneridae</taxon>
        <taxon>Pentapetalae</taxon>
        <taxon>Caryophyllales</taxon>
        <taxon>Nepenthaceae</taxon>
        <taxon>Nepenthes</taxon>
    </lineage>
</organism>
<dbReference type="GO" id="GO:0008270">
    <property type="term" value="F:zinc ion binding"/>
    <property type="evidence" value="ECO:0007669"/>
    <property type="project" value="UniProtKB-KW"/>
</dbReference>
<dbReference type="PROSITE" id="PS50089">
    <property type="entry name" value="ZF_RING_2"/>
    <property type="match status" value="1"/>
</dbReference>
<evidence type="ECO:0000313" key="7">
    <source>
        <dbReference type="EMBL" id="GMH24432.1"/>
    </source>
</evidence>
<keyword evidence="2 4" id="KW-0863">Zinc-finger</keyword>
<dbReference type="InterPro" id="IPR001841">
    <property type="entry name" value="Znf_RING"/>
</dbReference>
<dbReference type="InterPro" id="IPR013083">
    <property type="entry name" value="Znf_RING/FYVE/PHD"/>
</dbReference>
<dbReference type="SMART" id="SM00744">
    <property type="entry name" value="RINGv"/>
    <property type="match status" value="1"/>
</dbReference>
<dbReference type="Proteomes" id="UP001279734">
    <property type="component" value="Unassembled WGS sequence"/>
</dbReference>
<keyword evidence="3" id="KW-0862">Zinc</keyword>